<dbReference type="Pfam" id="PF12840">
    <property type="entry name" value="HTH_20"/>
    <property type="match status" value="1"/>
</dbReference>
<dbReference type="Proteomes" id="UP001592581">
    <property type="component" value="Unassembled WGS sequence"/>
</dbReference>
<dbReference type="RefSeq" id="WP_380565801.1">
    <property type="nucleotide sequence ID" value="NZ_JBEUKS010000006.1"/>
</dbReference>
<name>A0ABV6XQC8_9ACTN</name>
<dbReference type="InterPro" id="IPR036388">
    <property type="entry name" value="WH-like_DNA-bd_sf"/>
</dbReference>
<accession>A0ABV6XQC8</accession>
<proteinExistence type="predicted"/>
<dbReference type="EMBL" id="JBEUKS010000006">
    <property type="protein sequence ID" value="MFC1440278.1"/>
    <property type="molecule type" value="Genomic_DNA"/>
</dbReference>
<dbReference type="InterPro" id="IPR036390">
    <property type="entry name" value="WH_DNA-bd_sf"/>
</dbReference>
<evidence type="ECO:0000313" key="2">
    <source>
        <dbReference type="Proteomes" id="UP001592581"/>
    </source>
</evidence>
<dbReference type="SUPFAM" id="SSF46785">
    <property type="entry name" value="Winged helix' DNA-binding domain"/>
    <property type="match status" value="1"/>
</dbReference>
<keyword evidence="2" id="KW-1185">Reference proteome</keyword>
<sequence>MSIDNDNADSDDAVLDTVAVLGDPVRRKLYRVVAAGPGAVGRDAAAAAAGVSRSLAAFHLDRLVEAGLLTVTYQRLSGRSGPGAGRPAKLYQRAPGERELSLPPRSYDSVARLLADVVERAGLDRELQSAAREAGAALAAEPAVNRRLDPEAELRERGYEPYWDQAVLRLHNCPFRSLAEEFPALICGMNLALIEGLLPGCADGEGWTATLDPLPVPDGCCVALAPKGEI</sequence>
<dbReference type="Gene3D" id="1.10.10.10">
    <property type="entry name" value="Winged helix-like DNA-binding domain superfamily/Winged helix DNA-binding domain"/>
    <property type="match status" value="1"/>
</dbReference>
<gene>
    <name evidence="1" type="ORF">ABUW04_18655</name>
</gene>
<organism evidence="1 2">
    <name type="scientific">Streptacidiphilus jeojiensis</name>
    <dbReference type="NCBI Taxonomy" id="3229225"/>
    <lineage>
        <taxon>Bacteria</taxon>
        <taxon>Bacillati</taxon>
        <taxon>Actinomycetota</taxon>
        <taxon>Actinomycetes</taxon>
        <taxon>Kitasatosporales</taxon>
        <taxon>Streptomycetaceae</taxon>
        <taxon>Streptacidiphilus</taxon>
    </lineage>
</organism>
<comment type="caution">
    <text evidence="1">The sequence shown here is derived from an EMBL/GenBank/DDBJ whole genome shotgun (WGS) entry which is preliminary data.</text>
</comment>
<reference evidence="1 2" key="1">
    <citation type="submission" date="2024-06" db="EMBL/GenBank/DDBJ databases">
        <authorList>
            <person name="Lee S.D."/>
        </authorList>
    </citation>
    <scope>NUCLEOTIDE SEQUENCE [LARGE SCALE GENOMIC DNA]</scope>
    <source>
        <strain evidence="1 2">N1-10</strain>
    </source>
</reference>
<protein>
    <submittedName>
        <fullName evidence="1">Helix-turn-helix domain-containing protein</fullName>
    </submittedName>
</protein>
<evidence type="ECO:0000313" key="1">
    <source>
        <dbReference type="EMBL" id="MFC1440278.1"/>
    </source>
</evidence>